<dbReference type="InterPro" id="IPR041726">
    <property type="entry name" value="ACAD10_11_N"/>
</dbReference>
<evidence type="ECO:0000313" key="2">
    <source>
        <dbReference type="EMBL" id="SRX81109.1"/>
    </source>
</evidence>
<keyword evidence="2" id="KW-0808">Transferase</keyword>
<dbReference type="InterPro" id="IPR002575">
    <property type="entry name" value="Aminoglycoside_PTrfase"/>
</dbReference>
<dbReference type="RefSeq" id="WP_083141457.1">
    <property type="nucleotide sequence ID" value="NZ_MVID01000001.1"/>
</dbReference>
<name>A0A375YJ72_MYCPF</name>
<organism evidence="2 3">
    <name type="scientific">Mycolicibacterium parafortuitum</name>
    <name type="common">Mycobacterium parafortuitum</name>
    <dbReference type="NCBI Taxonomy" id="39692"/>
    <lineage>
        <taxon>Bacteria</taxon>
        <taxon>Bacillati</taxon>
        <taxon>Actinomycetota</taxon>
        <taxon>Actinomycetes</taxon>
        <taxon>Mycobacteriales</taxon>
        <taxon>Mycobacteriaceae</taxon>
        <taxon>Mycolicibacterium</taxon>
    </lineage>
</organism>
<dbReference type="CDD" id="cd05154">
    <property type="entry name" value="ACAD10_11_N-like"/>
    <property type="match status" value="1"/>
</dbReference>
<dbReference type="SUPFAM" id="SSF56112">
    <property type="entry name" value="Protein kinase-like (PK-like)"/>
    <property type="match status" value="1"/>
</dbReference>
<dbReference type="Gene3D" id="3.90.1200.10">
    <property type="match status" value="1"/>
</dbReference>
<dbReference type="AlphaFoldDB" id="A0A375YJ72"/>
<proteinExistence type="predicted"/>
<dbReference type="EMBL" id="UEGS01000001">
    <property type="protein sequence ID" value="SRX81109.1"/>
    <property type="molecule type" value="Genomic_DNA"/>
</dbReference>
<keyword evidence="3" id="KW-1185">Reference proteome</keyword>
<dbReference type="Proteomes" id="UP000252008">
    <property type="component" value="Unassembled WGS sequence"/>
</dbReference>
<dbReference type="GO" id="GO:0016740">
    <property type="term" value="F:transferase activity"/>
    <property type="evidence" value="ECO:0007669"/>
    <property type="project" value="UniProtKB-KW"/>
</dbReference>
<dbReference type="InterPro" id="IPR011009">
    <property type="entry name" value="Kinase-like_dom_sf"/>
</dbReference>
<gene>
    <name evidence="2" type="ORF">MPP7335_02856</name>
</gene>
<dbReference type="PANTHER" id="PTHR21310:SF40">
    <property type="entry name" value="AMINOGLYCOSIDE PHOSPHOTRANSFERASE DOMAIN-CONTAINING PROTEIN-RELATED"/>
    <property type="match status" value="1"/>
</dbReference>
<accession>A0A375YJ72</accession>
<sequence length="350" mass="38415">MPVDVTLTDAEIDALQTWVRTTRIGSTVTDVEPLTGGSQNIVVRLLLDGRPVVLRRPPEHPRPTSDNTMRREIAVLKTLKGTDVPHPELIAGCEDLDVLGVVFYLMQAVDGFNPGTDTAEPYVRDAGMRHQVGLSYAASLARLGRVPWEGSPLAAIKRPGSFLARQVPQFMKLLESYRHDNYAPESFPSVHTLADWLDSHRPPDDEPGIMHGDCHLNNVLLRREVPELAAFIDWEMCTVGDPLLDLGWMLVCWPDGPNPIDAGSALAALGGLATRAELIEAYRAADGRRTEHLDWYVAMACFKLGIVIEGTWSRYRAGQASAEAGERLHASAENLVALGTRVTKGDNPFV</sequence>
<dbReference type="PANTHER" id="PTHR21310">
    <property type="entry name" value="AMINOGLYCOSIDE PHOSPHOTRANSFERASE-RELATED-RELATED"/>
    <property type="match status" value="1"/>
</dbReference>
<dbReference type="InterPro" id="IPR051678">
    <property type="entry name" value="AGP_Transferase"/>
</dbReference>
<reference evidence="2 3" key="1">
    <citation type="submission" date="2018-05" db="EMBL/GenBank/DDBJ databases">
        <authorList>
            <consortium name="IHU Genomes"/>
        </authorList>
    </citation>
    <scope>NUCLEOTIDE SEQUENCE [LARGE SCALE GENOMIC DNA]</scope>
    <source>
        <strain evidence="2 3">P7335</strain>
    </source>
</reference>
<protein>
    <submittedName>
        <fullName evidence="2">Aminoglycoside phosphotransferase [Parvibaculum lavamentivorans DS-1]</fullName>
    </submittedName>
</protein>
<dbReference type="STRING" id="39692.BST38_01505"/>
<evidence type="ECO:0000259" key="1">
    <source>
        <dbReference type="Pfam" id="PF01636"/>
    </source>
</evidence>
<dbReference type="Pfam" id="PF01636">
    <property type="entry name" value="APH"/>
    <property type="match status" value="1"/>
</dbReference>
<dbReference type="Gene3D" id="3.30.200.20">
    <property type="entry name" value="Phosphorylase Kinase, domain 1"/>
    <property type="match status" value="1"/>
</dbReference>
<feature type="domain" description="Aminoglycoside phosphotransferase" evidence="1">
    <location>
        <begin position="30"/>
        <end position="272"/>
    </location>
</feature>
<evidence type="ECO:0000313" key="3">
    <source>
        <dbReference type="Proteomes" id="UP000252008"/>
    </source>
</evidence>